<dbReference type="EMBL" id="HBHR01005425">
    <property type="protein sequence ID" value="CAD9860144.1"/>
    <property type="molecule type" value="Transcribed_RNA"/>
</dbReference>
<reference evidence="1" key="1">
    <citation type="submission" date="2021-01" db="EMBL/GenBank/DDBJ databases">
        <authorList>
            <person name="Corre E."/>
            <person name="Pelletier E."/>
            <person name="Niang G."/>
            <person name="Scheremetjew M."/>
            <person name="Finn R."/>
            <person name="Kale V."/>
            <person name="Holt S."/>
            <person name="Cochrane G."/>
            <person name="Meng A."/>
            <person name="Brown T."/>
            <person name="Cohen L."/>
        </authorList>
    </citation>
    <scope>NUCLEOTIDE SEQUENCE</scope>
    <source>
        <strain evidence="1">CCMP1661</strain>
    </source>
</reference>
<protein>
    <submittedName>
        <fullName evidence="1">Uncharacterized protein</fullName>
    </submittedName>
</protein>
<sequence>MGDATSFFECLMSLLEDDACMKCQEEKLSAFYKESLVRILRITADAGCDIDMVQDDANPVQDITVRSVDRDFCLSVADYANPTQATVSKDLNRVANKVARVISYGSDQDIKALAVSLQADLTTLTQEWQLAADSQEKVFYEAMLSLLRDGFDGAKSYLTSDSSLRVHNAVAKLKGSYLNSFERLVSLLVETIGTGAGITSSEVLKGFSTWETQVRKNVTEPRWDALPKELTGPWMLMEGDAAMDFPGYDTEINQQIVYLNPDGTVKVDSESGEGIEWSLEPGPTHLDTVRFQVRAFGTGPEETILNYVGYIDRGQRLETKFSKQPVRMKGRLITTFRGNVRSTTAFRMLQKKD</sequence>
<gene>
    <name evidence="1" type="ORF">FJAP1339_LOCUS2665</name>
</gene>
<name>A0A7S2UV57_9STRA</name>
<dbReference type="AlphaFoldDB" id="A0A7S2UV57"/>
<accession>A0A7S2UV57</accession>
<evidence type="ECO:0000313" key="1">
    <source>
        <dbReference type="EMBL" id="CAD9860144.1"/>
    </source>
</evidence>
<organism evidence="1">
    <name type="scientific">Fibrocapsa japonica</name>
    <dbReference type="NCBI Taxonomy" id="94617"/>
    <lineage>
        <taxon>Eukaryota</taxon>
        <taxon>Sar</taxon>
        <taxon>Stramenopiles</taxon>
        <taxon>Ochrophyta</taxon>
        <taxon>Raphidophyceae</taxon>
        <taxon>Chattonellales</taxon>
        <taxon>Chattonellaceae</taxon>
        <taxon>Fibrocapsa</taxon>
    </lineage>
</organism>
<proteinExistence type="predicted"/>